<evidence type="ECO:0008006" key="3">
    <source>
        <dbReference type="Google" id="ProtNLM"/>
    </source>
</evidence>
<protein>
    <recommendedName>
        <fullName evidence="3">Reverse transcriptase zinc-binding domain-containing protein</fullName>
    </recommendedName>
</protein>
<evidence type="ECO:0000313" key="2">
    <source>
        <dbReference type="Proteomes" id="UP001153076"/>
    </source>
</evidence>
<reference evidence="1" key="1">
    <citation type="submission" date="2022-04" db="EMBL/GenBank/DDBJ databases">
        <title>Carnegiea gigantea Genome sequencing and assembly v2.</title>
        <authorList>
            <person name="Copetti D."/>
            <person name="Sanderson M.J."/>
            <person name="Burquez A."/>
            <person name="Wojciechowski M.F."/>
        </authorList>
    </citation>
    <scope>NUCLEOTIDE SEQUENCE</scope>
    <source>
        <strain evidence="1">SGP5-SGP5p</strain>
        <tissue evidence="1">Aerial part</tissue>
    </source>
</reference>
<dbReference type="Proteomes" id="UP001153076">
    <property type="component" value="Unassembled WGS sequence"/>
</dbReference>
<proteinExistence type="predicted"/>
<organism evidence="1 2">
    <name type="scientific">Carnegiea gigantea</name>
    <dbReference type="NCBI Taxonomy" id="171969"/>
    <lineage>
        <taxon>Eukaryota</taxon>
        <taxon>Viridiplantae</taxon>
        <taxon>Streptophyta</taxon>
        <taxon>Embryophyta</taxon>
        <taxon>Tracheophyta</taxon>
        <taxon>Spermatophyta</taxon>
        <taxon>Magnoliopsida</taxon>
        <taxon>eudicotyledons</taxon>
        <taxon>Gunneridae</taxon>
        <taxon>Pentapetalae</taxon>
        <taxon>Caryophyllales</taxon>
        <taxon>Cactineae</taxon>
        <taxon>Cactaceae</taxon>
        <taxon>Cactoideae</taxon>
        <taxon>Echinocereeae</taxon>
        <taxon>Carnegiea</taxon>
    </lineage>
</organism>
<dbReference type="PANTHER" id="PTHR33710">
    <property type="entry name" value="BNAC02G09200D PROTEIN"/>
    <property type="match status" value="1"/>
</dbReference>
<dbReference type="PANTHER" id="PTHR33710:SF71">
    <property type="entry name" value="ENDONUCLEASE_EXONUCLEASE_PHOSPHATASE DOMAIN-CONTAINING PROTEIN"/>
    <property type="match status" value="1"/>
</dbReference>
<evidence type="ECO:0000313" key="1">
    <source>
        <dbReference type="EMBL" id="KAJ8424553.1"/>
    </source>
</evidence>
<gene>
    <name evidence="1" type="ORF">Cgig2_013817</name>
</gene>
<accession>A0A9Q1GU16</accession>
<keyword evidence="2" id="KW-1185">Reference proteome</keyword>
<comment type="caution">
    <text evidence="1">The sequence shown here is derived from an EMBL/GenBank/DDBJ whole genome shotgun (WGS) entry which is preliminary data.</text>
</comment>
<name>A0A9Q1GU16_9CARY</name>
<dbReference type="AlphaFoldDB" id="A0A9Q1GU16"/>
<sequence length="392" mass="45496">MGITLTQPGEIYGMHSSPLLLIWMRPGVYWGISTRFSNQGTKWRRGTEIQEFEVKPFAERIASCELQELQHHGPYFTWTNKTTWSRIDRVFINTLWYSLFDFSQTMIFAKLNLRPYSHGSRLAYSTYTEADLLTFKLSNSKQNQHWRKHSSNLCIPLTAHYPKQKETEQREPYITITALALDLIRQQSKADWICYGDDCTRQRKVATYIHDPHDDQGHLHSGFLEVSTVLQNYYKTLLGPNSIDKSPIDPQAINMGNTLPINLQIQLCSALNIRPRHMSSSYSVKLGYLWVGELLCGLCNEEEETLEHLLLSCSWAKELRRLLSSWWPIPHLNPTYDSFFNALKRMKGTQKQKHITYAIVAAALYQIWSAQNTKVFDHKSLPASTLFYHKKA</sequence>
<dbReference type="OrthoDB" id="1742302at2759"/>
<dbReference type="EMBL" id="JAKOGI010001653">
    <property type="protein sequence ID" value="KAJ8424553.1"/>
    <property type="molecule type" value="Genomic_DNA"/>
</dbReference>